<dbReference type="AlphaFoldDB" id="A0A6A6CY92"/>
<evidence type="ECO:0000256" key="1">
    <source>
        <dbReference type="ARBA" id="ARBA00022801"/>
    </source>
</evidence>
<evidence type="ECO:0000313" key="3">
    <source>
        <dbReference type="EMBL" id="KAF2172154.1"/>
    </source>
</evidence>
<dbReference type="PANTHER" id="PTHR43798">
    <property type="entry name" value="MONOACYLGLYCEROL LIPASE"/>
    <property type="match status" value="1"/>
</dbReference>
<dbReference type="GO" id="GO:0016020">
    <property type="term" value="C:membrane"/>
    <property type="evidence" value="ECO:0007669"/>
    <property type="project" value="TreeGrafter"/>
</dbReference>
<dbReference type="RefSeq" id="XP_033673043.1">
    <property type="nucleotide sequence ID" value="XM_033811379.1"/>
</dbReference>
<dbReference type="Pfam" id="PF00561">
    <property type="entry name" value="Abhydrolase_1"/>
    <property type="match status" value="1"/>
</dbReference>
<dbReference type="InterPro" id="IPR000073">
    <property type="entry name" value="AB_hydrolase_1"/>
</dbReference>
<accession>A0A6A6CY92</accession>
<dbReference type="PANTHER" id="PTHR43798:SF31">
    <property type="entry name" value="AB HYDROLASE SUPERFAMILY PROTEIN YCLE"/>
    <property type="match status" value="1"/>
</dbReference>
<gene>
    <name evidence="3" type="ORF">M409DRAFT_49892</name>
</gene>
<dbReference type="GO" id="GO:0016787">
    <property type="term" value="F:hydrolase activity"/>
    <property type="evidence" value="ECO:0007669"/>
    <property type="project" value="UniProtKB-KW"/>
</dbReference>
<keyword evidence="4" id="KW-1185">Reference proteome</keyword>
<dbReference type="Proteomes" id="UP000799537">
    <property type="component" value="Unassembled WGS sequence"/>
</dbReference>
<organism evidence="3 4">
    <name type="scientific">Zasmidium cellare ATCC 36951</name>
    <dbReference type="NCBI Taxonomy" id="1080233"/>
    <lineage>
        <taxon>Eukaryota</taxon>
        <taxon>Fungi</taxon>
        <taxon>Dikarya</taxon>
        <taxon>Ascomycota</taxon>
        <taxon>Pezizomycotina</taxon>
        <taxon>Dothideomycetes</taxon>
        <taxon>Dothideomycetidae</taxon>
        <taxon>Mycosphaerellales</taxon>
        <taxon>Mycosphaerellaceae</taxon>
        <taxon>Zasmidium</taxon>
    </lineage>
</organism>
<evidence type="ECO:0000259" key="2">
    <source>
        <dbReference type="Pfam" id="PF00561"/>
    </source>
</evidence>
<dbReference type="EMBL" id="ML993581">
    <property type="protein sequence ID" value="KAF2172154.1"/>
    <property type="molecule type" value="Genomic_DNA"/>
</dbReference>
<keyword evidence="1" id="KW-0378">Hydrolase</keyword>
<proteinExistence type="predicted"/>
<dbReference type="GeneID" id="54564651"/>
<name>A0A6A6CY92_ZASCE</name>
<feature type="domain" description="AB hydrolase-1" evidence="2">
    <location>
        <begin position="30"/>
        <end position="140"/>
    </location>
</feature>
<dbReference type="InterPro" id="IPR050266">
    <property type="entry name" value="AB_hydrolase_sf"/>
</dbReference>
<reference evidence="3" key="1">
    <citation type="journal article" date="2020" name="Stud. Mycol.">
        <title>101 Dothideomycetes genomes: a test case for predicting lifestyles and emergence of pathogens.</title>
        <authorList>
            <person name="Haridas S."/>
            <person name="Albert R."/>
            <person name="Binder M."/>
            <person name="Bloem J."/>
            <person name="Labutti K."/>
            <person name="Salamov A."/>
            <person name="Andreopoulos B."/>
            <person name="Baker S."/>
            <person name="Barry K."/>
            <person name="Bills G."/>
            <person name="Bluhm B."/>
            <person name="Cannon C."/>
            <person name="Castanera R."/>
            <person name="Culley D."/>
            <person name="Daum C."/>
            <person name="Ezra D."/>
            <person name="Gonzalez J."/>
            <person name="Henrissat B."/>
            <person name="Kuo A."/>
            <person name="Liang C."/>
            <person name="Lipzen A."/>
            <person name="Lutzoni F."/>
            <person name="Magnuson J."/>
            <person name="Mondo S."/>
            <person name="Nolan M."/>
            <person name="Ohm R."/>
            <person name="Pangilinan J."/>
            <person name="Park H.-J."/>
            <person name="Ramirez L."/>
            <person name="Alfaro M."/>
            <person name="Sun H."/>
            <person name="Tritt A."/>
            <person name="Yoshinaga Y."/>
            <person name="Zwiers L.-H."/>
            <person name="Turgeon B."/>
            <person name="Goodwin S."/>
            <person name="Spatafora J."/>
            <person name="Crous P."/>
            <person name="Grigoriev I."/>
        </authorList>
    </citation>
    <scope>NUCLEOTIDE SEQUENCE</scope>
    <source>
        <strain evidence="3">ATCC 36951</strain>
    </source>
</reference>
<dbReference type="InterPro" id="IPR029058">
    <property type="entry name" value="AB_hydrolase_fold"/>
</dbReference>
<protein>
    <recommendedName>
        <fullName evidence="2">AB hydrolase-1 domain-containing protein</fullName>
    </recommendedName>
</protein>
<evidence type="ECO:0000313" key="4">
    <source>
        <dbReference type="Proteomes" id="UP000799537"/>
    </source>
</evidence>
<dbReference type="SUPFAM" id="SSF53474">
    <property type="entry name" value="alpha/beta-Hydrolases"/>
    <property type="match status" value="1"/>
</dbReference>
<sequence length="264" mass="28947">MPKVGSLWTGRIPFEDTELAVSDSGGSGTPVIYLNGQFATQAYWKRVISGLGVDDWRHITFDERARGRSKSSCDYSFDAALRDVDAVLSGRGIVATDKVLVVGWSYGAYVAAHWASQNPDRCLGAVFVDGAFPYDWLDEDMERRIRKLFRQLNWFMPLLRPTGLVPRMTGEQQANSNIELGVVSSNANFLPVLDRISVPALYVVASGVSFGSRGNEQELCRNSTKVVCARNSNIHVSTKVASDHGAVLKKDFAAVVNAVRQIAS</sequence>
<dbReference type="OrthoDB" id="408373at2759"/>
<dbReference type="Gene3D" id="3.40.50.1820">
    <property type="entry name" value="alpha/beta hydrolase"/>
    <property type="match status" value="1"/>
</dbReference>